<evidence type="ECO:0000313" key="1">
    <source>
        <dbReference type="EMBL" id="MBE9235308.1"/>
    </source>
</evidence>
<reference evidence="1 2" key="1">
    <citation type="submission" date="2020-10" db="EMBL/GenBank/DDBJ databases">
        <authorList>
            <person name="Castelo-Branco R."/>
            <person name="Eusebio N."/>
            <person name="Adriana R."/>
            <person name="Vieira A."/>
            <person name="Brugerolle De Fraissinette N."/>
            <person name="Rezende De Castro R."/>
            <person name="Schneider M.P."/>
            <person name="Vasconcelos V."/>
            <person name="Leao P.N."/>
        </authorList>
    </citation>
    <scope>NUCLEOTIDE SEQUENCE [LARGE SCALE GENOMIC DNA]</scope>
    <source>
        <strain evidence="1 2">LEGE 00250</strain>
    </source>
</reference>
<organism evidence="1 2">
    <name type="scientific">Sphaerospermopsis aphanizomenoides LEGE 00250</name>
    <dbReference type="NCBI Taxonomy" id="2777972"/>
    <lineage>
        <taxon>Bacteria</taxon>
        <taxon>Bacillati</taxon>
        <taxon>Cyanobacteriota</taxon>
        <taxon>Cyanophyceae</taxon>
        <taxon>Nostocales</taxon>
        <taxon>Aphanizomenonaceae</taxon>
        <taxon>Sphaerospermopsis</taxon>
        <taxon>Sphaerospermopsis aphanizomenoides</taxon>
    </lineage>
</organism>
<dbReference type="PANTHER" id="PTHR12922">
    <property type="entry name" value="UBIQUINONE BIOSYNTHESIS PROTEIN"/>
    <property type="match status" value="1"/>
</dbReference>
<sequence>MSKLHSISQPDSILGTDMNQLFTPEVIRGLQGFLSIVNNGINLKDGYAMSPALAQQGLYAAEVKYLKSNPEIAQLFEERYLAPNPDLDKLAKLPKDSLGFAYASYLLSNNYVQDFYPPMEVVDDESYYYMRIQQTHDIWHTVNGWLDSIGGIKLAAFQLAQTRSSLLTLAITSTTLNAIKMNQDINPMVAFLQEGYNVGLKAKPFLAQKWEEAWEKPLAEWRAELNITHVRNVRTEEASLAAV</sequence>
<comment type="caution">
    <text evidence="1">The sequence shown here is derived from an EMBL/GenBank/DDBJ whole genome shotgun (WGS) entry which is preliminary data.</text>
</comment>
<proteinExistence type="predicted"/>
<dbReference type="EMBL" id="JADEWB010000014">
    <property type="protein sequence ID" value="MBE9235308.1"/>
    <property type="molecule type" value="Genomic_DNA"/>
</dbReference>
<name>A0ABR9V9X9_9CYAN</name>
<dbReference type="Proteomes" id="UP000606776">
    <property type="component" value="Unassembled WGS sequence"/>
</dbReference>
<dbReference type="PANTHER" id="PTHR12922:SF7">
    <property type="entry name" value="UBIQUINONE BIOSYNTHESIS PROTEIN COQ4 HOMOLOG, MITOCHONDRIAL"/>
    <property type="match status" value="1"/>
</dbReference>
<gene>
    <name evidence="1" type="ORF">IQ227_04445</name>
</gene>
<keyword evidence="2" id="KW-1185">Reference proteome</keyword>
<protein>
    <recommendedName>
        <fullName evidence="3">Ubiquinone biosynthesis protein</fullName>
    </recommendedName>
</protein>
<evidence type="ECO:0008006" key="3">
    <source>
        <dbReference type="Google" id="ProtNLM"/>
    </source>
</evidence>
<accession>A0ABR9V9X9</accession>
<dbReference type="InterPro" id="IPR007715">
    <property type="entry name" value="Coq4"/>
</dbReference>
<evidence type="ECO:0000313" key="2">
    <source>
        <dbReference type="Proteomes" id="UP000606776"/>
    </source>
</evidence>
<dbReference type="Pfam" id="PF05019">
    <property type="entry name" value="Coq4"/>
    <property type="match status" value="1"/>
</dbReference>